<dbReference type="VEuPathDB" id="VectorBase:LDEU012963"/>
<feature type="domain" description="Peptidase M13 N-terminal" evidence="1">
    <location>
        <begin position="28"/>
        <end position="115"/>
    </location>
</feature>
<accession>A0A443RUP5</accession>
<organism evidence="2 3">
    <name type="scientific">Leptotrombidium deliense</name>
    <dbReference type="NCBI Taxonomy" id="299467"/>
    <lineage>
        <taxon>Eukaryota</taxon>
        <taxon>Metazoa</taxon>
        <taxon>Ecdysozoa</taxon>
        <taxon>Arthropoda</taxon>
        <taxon>Chelicerata</taxon>
        <taxon>Arachnida</taxon>
        <taxon>Acari</taxon>
        <taxon>Acariformes</taxon>
        <taxon>Trombidiformes</taxon>
        <taxon>Prostigmata</taxon>
        <taxon>Anystina</taxon>
        <taxon>Parasitengona</taxon>
        <taxon>Trombiculoidea</taxon>
        <taxon>Trombiculidae</taxon>
        <taxon>Leptotrombidium</taxon>
    </lineage>
</organism>
<sequence length="132" mass="15858">MNKNHQKAIPYFGNDSSENTILHLESFTLKDKIRYMLESEYENQLKQYAANLYKSCNNQNKREEVSYKTLLKFIDEIGGFPLNNQEWNQNSYNFENAFVTLRSKHDLNVIIELTLRSKRTYEYRLKVRKNYA</sequence>
<comment type="caution">
    <text evidence="2">The sequence shown here is derived from an EMBL/GenBank/DDBJ whole genome shotgun (WGS) entry which is preliminary data.</text>
</comment>
<reference evidence="2 3" key="1">
    <citation type="journal article" date="2018" name="Gigascience">
        <title>Genomes of trombidid mites reveal novel predicted allergens and laterally-transferred genes associated with secondary metabolism.</title>
        <authorList>
            <person name="Dong X."/>
            <person name="Chaisiri K."/>
            <person name="Xia D."/>
            <person name="Armstrong S.D."/>
            <person name="Fang Y."/>
            <person name="Donnelly M.J."/>
            <person name="Kadowaki T."/>
            <person name="McGarry J.W."/>
            <person name="Darby A.C."/>
            <person name="Makepeace B.L."/>
        </authorList>
    </citation>
    <scope>NUCLEOTIDE SEQUENCE [LARGE SCALE GENOMIC DNA]</scope>
    <source>
        <strain evidence="2">UoL-UT</strain>
    </source>
</reference>
<dbReference type="AlphaFoldDB" id="A0A443RUP5"/>
<evidence type="ECO:0000259" key="1">
    <source>
        <dbReference type="Pfam" id="PF05649"/>
    </source>
</evidence>
<dbReference type="Proteomes" id="UP000288716">
    <property type="component" value="Unassembled WGS sequence"/>
</dbReference>
<dbReference type="InterPro" id="IPR008753">
    <property type="entry name" value="Peptidase_M13_N"/>
</dbReference>
<name>A0A443RUP5_9ACAR</name>
<dbReference type="SUPFAM" id="SSF55486">
    <property type="entry name" value="Metalloproteases ('zincins'), catalytic domain"/>
    <property type="match status" value="1"/>
</dbReference>
<gene>
    <name evidence="2" type="ORF">B4U80_14991</name>
</gene>
<protein>
    <recommendedName>
        <fullName evidence="1">Peptidase M13 N-terminal domain-containing protein</fullName>
    </recommendedName>
</protein>
<dbReference type="InterPro" id="IPR042089">
    <property type="entry name" value="Peptidase_M13_dom_2"/>
</dbReference>
<keyword evidence="3" id="KW-1185">Reference proteome</keyword>
<dbReference type="EMBL" id="NCKV01030504">
    <property type="protein sequence ID" value="RWS19077.1"/>
    <property type="molecule type" value="Genomic_DNA"/>
</dbReference>
<evidence type="ECO:0000313" key="2">
    <source>
        <dbReference type="EMBL" id="RWS19077.1"/>
    </source>
</evidence>
<evidence type="ECO:0000313" key="3">
    <source>
        <dbReference type="Proteomes" id="UP000288716"/>
    </source>
</evidence>
<dbReference type="GO" id="GO:0006508">
    <property type="term" value="P:proteolysis"/>
    <property type="evidence" value="ECO:0007669"/>
    <property type="project" value="InterPro"/>
</dbReference>
<dbReference type="Gene3D" id="1.10.1380.10">
    <property type="entry name" value="Neutral endopeptidase , domain2"/>
    <property type="match status" value="1"/>
</dbReference>
<proteinExistence type="predicted"/>
<dbReference type="Pfam" id="PF05649">
    <property type="entry name" value="Peptidase_M13_N"/>
    <property type="match status" value="1"/>
</dbReference>